<evidence type="ECO:0000256" key="1">
    <source>
        <dbReference type="ARBA" id="ARBA00010371"/>
    </source>
</evidence>
<proteinExistence type="inferred from homology"/>
<dbReference type="PANTHER" id="PTHR44573:SF1">
    <property type="entry name" value="NADPH-DEPENDENT ALKENAL_ONE OXIDOREDUCTASE, CHLOROPLASTIC"/>
    <property type="match status" value="1"/>
</dbReference>
<evidence type="ECO:0000313" key="4">
    <source>
        <dbReference type="Proteomes" id="UP001412067"/>
    </source>
</evidence>
<dbReference type="SUPFAM" id="SSF50129">
    <property type="entry name" value="GroES-like"/>
    <property type="match status" value="1"/>
</dbReference>
<gene>
    <name evidence="3" type="ORF">KSP40_PGU004583</name>
</gene>
<name>A0ABR2LHS8_9ASPA</name>
<sequence length="67" mass="7840">MTYCGDLRRRLYSAQVPLKMKAWVYEDFGNVNVSRLDEKVYVPEIMDDQVLIKVIAAALNPVDYKMR</sequence>
<dbReference type="InterPro" id="IPR011032">
    <property type="entry name" value="GroES-like_sf"/>
</dbReference>
<organism evidence="3 4">
    <name type="scientific">Platanthera guangdongensis</name>
    <dbReference type="NCBI Taxonomy" id="2320717"/>
    <lineage>
        <taxon>Eukaryota</taxon>
        <taxon>Viridiplantae</taxon>
        <taxon>Streptophyta</taxon>
        <taxon>Embryophyta</taxon>
        <taxon>Tracheophyta</taxon>
        <taxon>Spermatophyta</taxon>
        <taxon>Magnoliopsida</taxon>
        <taxon>Liliopsida</taxon>
        <taxon>Asparagales</taxon>
        <taxon>Orchidaceae</taxon>
        <taxon>Orchidoideae</taxon>
        <taxon>Orchideae</taxon>
        <taxon>Orchidinae</taxon>
        <taxon>Platanthera</taxon>
    </lineage>
</organism>
<dbReference type="InterPro" id="IPR044626">
    <property type="entry name" value="AOR-like"/>
</dbReference>
<evidence type="ECO:0000256" key="2">
    <source>
        <dbReference type="ARBA" id="ARBA00023002"/>
    </source>
</evidence>
<dbReference type="Proteomes" id="UP001412067">
    <property type="component" value="Unassembled WGS sequence"/>
</dbReference>
<protein>
    <submittedName>
        <fullName evidence="3">Quinone oxidoreductase-like protein</fullName>
    </submittedName>
</protein>
<reference evidence="3 4" key="1">
    <citation type="journal article" date="2022" name="Nat. Plants">
        <title>Genomes of leafy and leafless Platanthera orchids illuminate the evolution of mycoheterotrophy.</title>
        <authorList>
            <person name="Li M.H."/>
            <person name="Liu K.W."/>
            <person name="Li Z."/>
            <person name="Lu H.C."/>
            <person name="Ye Q.L."/>
            <person name="Zhang D."/>
            <person name="Wang J.Y."/>
            <person name="Li Y.F."/>
            <person name="Zhong Z.M."/>
            <person name="Liu X."/>
            <person name="Yu X."/>
            <person name="Liu D.K."/>
            <person name="Tu X.D."/>
            <person name="Liu B."/>
            <person name="Hao Y."/>
            <person name="Liao X.Y."/>
            <person name="Jiang Y.T."/>
            <person name="Sun W.H."/>
            <person name="Chen J."/>
            <person name="Chen Y.Q."/>
            <person name="Ai Y."/>
            <person name="Zhai J.W."/>
            <person name="Wu S.S."/>
            <person name="Zhou Z."/>
            <person name="Hsiao Y.Y."/>
            <person name="Wu W.L."/>
            <person name="Chen Y.Y."/>
            <person name="Lin Y.F."/>
            <person name="Hsu J.L."/>
            <person name="Li C.Y."/>
            <person name="Wang Z.W."/>
            <person name="Zhao X."/>
            <person name="Zhong W.Y."/>
            <person name="Ma X.K."/>
            <person name="Ma L."/>
            <person name="Huang J."/>
            <person name="Chen G.Z."/>
            <person name="Huang M.Z."/>
            <person name="Huang L."/>
            <person name="Peng D.H."/>
            <person name="Luo Y.B."/>
            <person name="Zou S.Q."/>
            <person name="Chen S.P."/>
            <person name="Lan S."/>
            <person name="Tsai W.C."/>
            <person name="Van de Peer Y."/>
            <person name="Liu Z.J."/>
        </authorList>
    </citation>
    <scope>NUCLEOTIDE SEQUENCE [LARGE SCALE GENOMIC DNA]</scope>
    <source>
        <strain evidence="3">Lor288</strain>
    </source>
</reference>
<comment type="similarity">
    <text evidence="1">Belongs to the zinc-containing alcohol dehydrogenase family. Quinone oxidoreductase subfamily.</text>
</comment>
<keyword evidence="4" id="KW-1185">Reference proteome</keyword>
<dbReference type="PANTHER" id="PTHR44573">
    <property type="entry name" value="NADPH-DEPENDENT ALKENAL/ONE OXIDOREDUCTASE, CHLOROPLASTIC"/>
    <property type="match status" value="1"/>
</dbReference>
<dbReference type="Gene3D" id="3.90.180.10">
    <property type="entry name" value="Medium-chain alcohol dehydrogenases, catalytic domain"/>
    <property type="match status" value="1"/>
</dbReference>
<dbReference type="EMBL" id="JBBWWR010000019">
    <property type="protein sequence ID" value="KAK8941617.1"/>
    <property type="molecule type" value="Genomic_DNA"/>
</dbReference>
<evidence type="ECO:0000313" key="3">
    <source>
        <dbReference type="EMBL" id="KAK8941617.1"/>
    </source>
</evidence>
<accession>A0ABR2LHS8</accession>
<keyword evidence="2" id="KW-0560">Oxidoreductase</keyword>
<comment type="caution">
    <text evidence="3">The sequence shown here is derived from an EMBL/GenBank/DDBJ whole genome shotgun (WGS) entry which is preliminary data.</text>
</comment>